<comment type="caution">
    <text evidence="1">The sequence shown here is derived from an EMBL/GenBank/DDBJ whole genome shotgun (WGS) entry which is preliminary data.</text>
</comment>
<reference evidence="2" key="1">
    <citation type="submission" date="2017-04" db="EMBL/GenBank/DDBJ databases">
        <title>Function of individual gut microbiota members based on whole genome sequencing of pure cultures obtained from chicken caecum.</title>
        <authorList>
            <person name="Medvecky M."/>
            <person name="Cejkova D."/>
            <person name="Polansky O."/>
            <person name="Karasova D."/>
            <person name="Kubasova T."/>
            <person name="Cizek A."/>
            <person name="Rychlik I."/>
        </authorList>
    </citation>
    <scope>NUCLEOTIDE SEQUENCE [LARGE SCALE GENOMIC DNA]</scope>
    <source>
        <strain evidence="2">An109</strain>
    </source>
</reference>
<dbReference type="Proteomes" id="UP000196036">
    <property type="component" value="Unassembled WGS sequence"/>
</dbReference>
<dbReference type="EMBL" id="NFLW01000036">
    <property type="protein sequence ID" value="OUQ64617.1"/>
    <property type="molecule type" value="Genomic_DNA"/>
</dbReference>
<organism evidence="1 2">
    <name type="scientific">Bacteroides xylanisolvens</name>
    <dbReference type="NCBI Taxonomy" id="371601"/>
    <lineage>
        <taxon>Bacteria</taxon>
        <taxon>Pseudomonadati</taxon>
        <taxon>Bacteroidota</taxon>
        <taxon>Bacteroidia</taxon>
        <taxon>Bacteroidales</taxon>
        <taxon>Bacteroidaceae</taxon>
        <taxon>Bacteroides</taxon>
    </lineage>
</organism>
<gene>
    <name evidence="1" type="ORF">B5E52_16925</name>
</gene>
<protein>
    <recommendedName>
        <fullName evidence="3">HK97 gp10 family phage protein</fullName>
    </recommendedName>
</protein>
<dbReference type="RefSeq" id="WP_087318688.1">
    <property type="nucleotide sequence ID" value="NZ_NFLW01000036.1"/>
</dbReference>
<dbReference type="AlphaFoldDB" id="A0A1Y4V3E6"/>
<evidence type="ECO:0000313" key="2">
    <source>
        <dbReference type="Proteomes" id="UP000196036"/>
    </source>
</evidence>
<accession>A0A1Y4V3E6</accession>
<proteinExistence type="predicted"/>
<name>A0A1Y4V3E6_9BACE</name>
<evidence type="ECO:0008006" key="3">
    <source>
        <dbReference type="Google" id="ProtNLM"/>
    </source>
</evidence>
<sequence length="132" mass="14873">MEFIGDDSGLSELQKQIEDAFFSKLVEIGKDAIRYAQKNGEYQNHTFNLRNAPGFCVVRDGRIVAIEVGDDGGHPEAVRNTENMLIYSEKPQDGLYLADGMPYASFVESKGYDVLTAARKYAIRQVQKKIYK</sequence>
<evidence type="ECO:0000313" key="1">
    <source>
        <dbReference type="EMBL" id="OUQ64617.1"/>
    </source>
</evidence>